<dbReference type="PANTHER" id="PTHR31832:SF83">
    <property type="entry name" value="OS06G0713000 PROTEIN"/>
    <property type="match status" value="1"/>
</dbReference>
<dbReference type="Proteomes" id="UP000092600">
    <property type="component" value="Unassembled WGS sequence"/>
</dbReference>
<gene>
    <name evidence="12" type="ORF">ACMD2_03837</name>
</gene>
<evidence type="ECO:0000256" key="10">
    <source>
        <dbReference type="SAM" id="MobiDB-lite"/>
    </source>
</evidence>
<dbReference type="FunFam" id="3.30.160.60:FF:000856">
    <property type="entry name" value="B-box zinc finger protein 21"/>
    <property type="match status" value="1"/>
</dbReference>
<dbReference type="InterPro" id="IPR051979">
    <property type="entry name" value="B-box_zinc_finger"/>
</dbReference>
<dbReference type="Pfam" id="PF00643">
    <property type="entry name" value="zf-B_box"/>
    <property type="match status" value="1"/>
</dbReference>
<keyword evidence="7" id="KW-0804">Transcription</keyword>
<feature type="compositionally biased region" description="Low complexity" evidence="10">
    <location>
        <begin position="118"/>
        <end position="133"/>
    </location>
</feature>
<comment type="subcellular location">
    <subcellularLocation>
        <location evidence="1">Nucleus</location>
    </subcellularLocation>
</comment>
<accession>A0A199UE19</accession>
<dbReference type="GO" id="GO:0008270">
    <property type="term" value="F:zinc ion binding"/>
    <property type="evidence" value="ECO:0007669"/>
    <property type="project" value="UniProtKB-KW"/>
</dbReference>
<dbReference type="InterPro" id="IPR049808">
    <property type="entry name" value="CONSTANS-like_Bbox1"/>
</dbReference>
<dbReference type="PROSITE" id="PS50119">
    <property type="entry name" value="ZF_BBOX"/>
    <property type="match status" value="2"/>
</dbReference>
<dbReference type="EMBL" id="LSRQ01008403">
    <property type="protein sequence ID" value="OAY63003.1"/>
    <property type="molecule type" value="Genomic_DNA"/>
</dbReference>
<keyword evidence="5" id="KW-0862">Zinc</keyword>
<dbReference type="InterPro" id="IPR000315">
    <property type="entry name" value="Znf_B-box"/>
</dbReference>
<dbReference type="Gene3D" id="3.30.160.60">
    <property type="entry name" value="Classic Zinc Finger"/>
    <property type="match status" value="1"/>
</dbReference>
<feature type="region of interest" description="Disordered" evidence="10">
    <location>
        <begin position="118"/>
        <end position="156"/>
    </location>
</feature>
<sequence length="356" mass="38457">MKIQCDVCGGASATVFCCADEAALCDGCDRRVHHANKLAGKHRRFSLIDSPSSSPPPPSGKAGPLCDVCKERRGFVFCQEDRAILCRDCDDPIHSANDLTMRHNRFLLTGVRLSAAPITPSPSSSLPESNSRSPGDEKVVGNTNSKNSTANAKQDKNLAAEGSSISEYLTKVCPGWHVEDLLIDGDDIVVGGFSKVHHFKTESLFRSLCLFGLAFSVCYISWLARLTTISFDNTRLLPLSNLSTTSAEKELTAFQRADPDGSSGSLNSAGATEFPKWAPLVPQLPPLPSEIPAIRNGSAGTVTVSSQWTGPKELSPSYDIGERVGRERWSVDDAVTVPQISLAPSSKRTRTPVWYY</sequence>
<keyword evidence="6" id="KW-0805">Transcription regulation</keyword>
<dbReference type="AlphaFoldDB" id="A0A199UE19"/>
<dbReference type="GO" id="GO:0005634">
    <property type="term" value="C:nucleus"/>
    <property type="evidence" value="ECO:0007669"/>
    <property type="project" value="UniProtKB-SubCell"/>
</dbReference>
<comment type="caution">
    <text evidence="12">The sequence shown here is derived from an EMBL/GenBank/DDBJ whole genome shotgun (WGS) entry which is preliminary data.</text>
</comment>
<dbReference type="GO" id="GO:0009640">
    <property type="term" value="P:photomorphogenesis"/>
    <property type="evidence" value="ECO:0007669"/>
    <property type="project" value="TreeGrafter"/>
</dbReference>
<protein>
    <submittedName>
        <fullName evidence="12">B-box zinc finger protein 21</fullName>
    </submittedName>
</protein>
<name>A0A199UE19_ANACO</name>
<keyword evidence="2" id="KW-0479">Metal-binding</keyword>
<evidence type="ECO:0000256" key="7">
    <source>
        <dbReference type="ARBA" id="ARBA00023163"/>
    </source>
</evidence>
<dbReference type="STRING" id="4615.A0A199UE19"/>
<reference evidence="12 13" key="1">
    <citation type="journal article" date="2016" name="DNA Res.">
        <title>The draft genome of MD-2 pineapple using hybrid error correction of long reads.</title>
        <authorList>
            <person name="Redwan R.M."/>
            <person name="Saidin A."/>
            <person name="Kumar S.V."/>
        </authorList>
    </citation>
    <scope>NUCLEOTIDE SEQUENCE [LARGE SCALE GENOMIC DNA]</scope>
    <source>
        <strain evidence="13">cv. MD2</strain>
        <tissue evidence="12">Leaf</tissue>
    </source>
</reference>
<evidence type="ECO:0000256" key="4">
    <source>
        <dbReference type="ARBA" id="ARBA00022771"/>
    </source>
</evidence>
<evidence type="ECO:0000256" key="3">
    <source>
        <dbReference type="ARBA" id="ARBA00022737"/>
    </source>
</evidence>
<evidence type="ECO:0000256" key="6">
    <source>
        <dbReference type="ARBA" id="ARBA00023015"/>
    </source>
</evidence>
<evidence type="ECO:0000313" key="13">
    <source>
        <dbReference type="Proteomes" id="UP000092600"/>
    </source>
</evidence>
<evidence type="ECO:0000259" key="11">
    <source>
        <dbReference type="PROSITE" id="PS50119"/>
    </source>
</evidence>
<feature type="compositionally biased region" description="Polar residues" evidence="10">
    <location>
        <begin position="141"/>
        <end position="152"/>
    </location>
</feature>
<evidence type="ECO:0000256" key="9">
    <source>
        <dbReference type="PROSITE-ProRule" id="PRU00024"/>
    </source>
</evidence>
<dbReference type="GO" id="GO:0006355">
    <property type="term" value="P:regulation of DNA-templated transcription"/>
    <property type="evidence" value="ECO:0007669"/>
    <property type="project" value="TreeGrafter"/>
</dbReference>
<dbReference type="CDD" id="cd19821">
    <property type="entry name" value="Bbox1_BBX-like"/>
    <property type="match status" value="2"/>
</dbReference>
<feature type="domain" description="B box-type" evidence="11">
    <location>
        <begin position="1"/>
        <end position="47"/>
    </location>
</feature>
<evidence type="ECO:0000256" key="8">
    <source>
        <dbReference type="ARBA" id="ARBA00023242"/>
    </source>
</evidence>
<keyword evidence="8" id="KW-0539">Nucleus</keyword>
<evidence type="ECO:0000256" key="5">
    <source>
        <dbReference type="ARBA" id="ARBA00022833"/>
    </source>
</evidence>
<feature type="domain" description="B box-type" evidence="11">
    <location>
        <begin position="61"/>
        <end position="108"/>
    </location>
</feature>
<keyword evidence="4 9" id="KW-0863">Zinc-finger</keyword>
<evidence type="ECO:0000313" key="12">
    <source>
        <dbReference type="EMBL" id="OAY63003.1"/>
    </source>
</evidence>
<evidence type="ECO:0000256" key="1">
    <source>
        <dbReference type="ARBA" id="ARBA00004123"/>
    </source>
</evidence>
<dbReference type="GO" id="GO:0000976">
    <property type="term" value="F:transcription cis-regulatory region binding"/>
    <property type="evidence" value="ECO:0007669"/>
    <property type="project" value="UniProtKB-ARBA"/>
</dbReference>
<proteinExistence type="predicted"/>
<evidence type="ECO:0000256" key="2">
    <source>
        <dbReference type="ARBA" id="ARBA00022723"/>
    </source>
</evidence>
<dbReference type="PANTHER" id="PTHR31832">
    <property type="entry name" value="B-BOX ZINC FINGER PROTEIN 22"/>
    <property type="match status" value="1"/>
</dbReference>
<keyword evidence="3" id="KW-0677">Repeat</keyword>
<dbReference type="SMART" id="SM00336">
    <property type="entry name" value="BBOX"/>
    <property type="match status" value="2"/>
</dbReference>
<organism evidence="12 13">
    <name type="scientific">Ananas comosus</name>
    <name type="common">Pineapple</name>
    <name type="synonym">Ananas ananas</name>
    <dbReference type="NCBI Taxonomy" id="4615"/>
    <lineage>
        <taxon>Eukaryota</taxon>
        <taxon>Viridiplantae</taxon>
        <taxon>Streptophyta</taxon>
        <taxon>Embryophyta</taxon>
        <taxon>Tracheophyta</taxon>
        <taxon>Spermatophyta</taxon>
        <taxon>Magnoliopsida</taxon>
        <taxon>Liliopsida</taxon>
        <taxon>Poales</taxon>
        <taxon>Bromeliaceae</taxon>
        <taxon>Bromelioideae</taxon>
        <taxon>Ananas</taxon>
    </lineage>
</organism>